<evidence type="ECO:0000256" key="5">
    <source>
        <dbReference type="ARBA" id="ARBA00033164"/>
    </source>
</evidence>
<organism evidence="7 8">
    <name type="scientific">Alkalicoccus halolimnae</name>
    <dbReference type="NCBI Taxonomy" id="1667239"/>
    <lineage>
        <taxon>Bacteria</taxon>
        <taxon>Bacillati</taxon>
        <taxon>Bacillota</taxon>
        <taxon>Bacilli</taxon>
        <taxon>Bacillales</taxon>
        <taxon>Bacillaceae</taxon>
        <taxon>Alkalicoccus</taxon>
    </lineage>
</organism>
<dbReference type="GO" id="GO:0009982">
    <property type="term" value="F:pseudouridine synthase activity"/>
    <property type="evidence" value="ECO:0007669"/>
    <property type="project" value="InterPro"/>
</dbReference>
<reference evidence="7 8" key="1">
    <citation type="submission" date="2024-01" db="EMBL/GenBank/DDBJ databases">
        <title>Complete Genome Sequence of Alkalicoccus halolimnae BZ-SZ-XJ29T, a Moderately Halophilic Bacterium Isolated from a Salt Lake.</title>
        <authorList>
            <person name="Zhao B."/>
        </authorList>
    </citation>
    <scope>NUCLEOTIDE SEQUENCE [LARGE SCALE GENOMIC DNA]</scope>
    <source>
        <strain evidence="7 8">BZ-SZ-XJ29</strain>
    </source>
</reference>
<accession>A0AAJ8N3B4</accession>
<evidence type="ECO:0000256" key="1">
    <source>
        <dbReference type="ARBA" id="ARBA00000073"/>
    </source>
</evidence>
<evidence type="ECO:0000256" key="4">
    <source>
        <dbReference type="ARBA" id="ARBA00031870"/>
    </source>
</evidence>
<evidence type="ECO:0000259" key="6">
    <source>
        <dbReference type="Pfam" id="PF00849"/>
    </source>
</evidence>
<name>A0AAJ8N3B4_9BACI</name>
<sequence length="302" mass="34066">MANRQLERIWGDSEANKDELHPCRAQGGRDQLRPARPESVLMETIAAGYRSGDKLLSSTYIAHIFYVMEYGKDAKMKIEIIYEDNHIIVVEKPVNIPVQEDRTGDLDLLSAVKEDIKIRYNKPGNVYLGLIHRLDRPVGGVMVFAKTSKAASRLSDAVRRHAFDKEYAAVVRGKPVYPRSRLEDFLVKDKQENQVYVTEEGVEGAKKAILEYELLASSGDLSLLSVNLLTGRPHQIRVQLANIGFPIFGDQKYGSSVNKPGQQIALWAGQLGFQHPVKKEPVSFKSFPPKEEPWKQFSAYLK</sequence>
<proteinExistence type="inferred from homology"/>
<keyword evidence="3 7" id="KW-0413">Isomerase</keyword>
<dbReference type="InterPro" id="IPR050188">
    <property type="entry name" value="RluA_PseudoU_synthase"/>
</dbReference>
<keyword evidence="8" id="KW-1185">Reference proteome</keyword>
<comment type="similarity">
    <text evidence="2">Belongs to the pseudouridine synthase RluA family.</text>
</comment>
<dbReference type="GO" id="GO:0003723">
    <property type="term" value="F:RNA binding"/>
    <property type="evidence" value="ECO:0007669"/>
    <property type="project" value="InterPro"/>
</dbReference>
<dbReference type="Gene3D" id="3.30.2350.10">
    <property type="entry name" value="Pseudouridine synthase"/>
    <property type="match status" value="1"/>
</dbReference>
<feature type="domain" description="Pseudouridine synthase RsuA/RluA-like" evidence="6">
    <location>
        <begin position="86"/>
        <end position="241"/>
    </location>
</feature>
<evidence type="ECO:0000256" key="2">
    <source>
        <dbReference type="ARBA" id="ARBA00010876"/>
    </source>
</evidence>
<dbReference type="GO" id="GO:0001522">
    <property type="term" value="P:pseudouridine synthesis"/>
    <property type="evidence" value="ECO:0007669"/>
    <property type="project" value="InterPro"/>
</dbReference>
<protein>
    <recommendedName>
        <fullName evidence="4">RNA pseudouridylate synthase</fullName>
    </recommendedName>
    <alternativeName>
        <fullName evidence="5">RNA-uridine isomerase</fullName>
    </alternativeName>
</protein>
<dbReference type="CDD" id="cd02869">
    <property type="entry name" value="PseudoU_synth_RluA_like"/>
    <property type="match status" value="1"/>
</dbReference>
<dbReference type="SUPFAM" id="SSF55120">
    <property type="entry name" value="Pseudouridine synthase"/>
    <property type="match status" value="1"/>
</dbReference>
<dbReference type="PANTHER" id="PTHR21600">
    <property type="entry name" value="MITOCHONDRIAL RNA PSEUDOURIDINE SYNTHASE"/>
    <property type="match status" value="1"/>
</dbReference>
<dbReference type="AlphaFoldDB" id="A0AAJ8N3B4"/>
<dbReference type="GO" id="GO:0140098">
    <property type="term" value="F:catalytic activity, acting on RNA"/>
    <property type="evidence" value="ECO:0007669"/>
    <property type="project" value="UniProtKB-ARBA"/>
</dbReference>
<dbReference type="InterPro" id="IPR020103">
    <property type="entry name" value="PsdUridine_synth_cat_dom_sf"/>
</dbReference>
<dbReference type="InterPro" id="IPR006145">
    <property type="entry name" value="PsdUridine_synth_RsuA/RluA"/>
</dbReference>
<dbReference type="RefSeq" id="WP_338485509.1">
    <property type="nucleotide sequence ID" value="NZ_CP144914.1"/>
</dbReference>
<evidence type="ECO:0000313" key="7">
    <source>
        <dbReference type="EMBL" id="WWD80877.1"/>
    </source>
</evidence>
<evidence type="ECO:0000256" key="3">
    <source>
        <dbReference type="ARBA" id="ARBA00023235"/>
    </source>
</evidence>
<dbReference type="KEGG" id="ahal:FTX54_004770"/>
<dbReference type="Proteomes" id="UP000321816">
    <property type="component" value="Chromosome"/>
</dbReference>
<dbReference type="GO" id="GO:0006396">
    <property type="term" value="P:RNA processing"/>
    <property type="evidence" value="ECO:0007669"/>
    <property type="project" value="UniProtKB-ARBA"/>
</dbReference>
<dbReference type="EMBL" id="CP144914">
    <property type="protein sequence ID" value="WWD80877.1"/>
    <property type="molecule type" value="Genomic_DNA"/>
</dbReference>
<comment type="catalytic activity">
    <reaction evidence="1">
        <text>a uridine in RNA = a pseudouridine in RNA</text>
        <dbReference type="Rhea" id="RHEA:48348"/>
        <dbReference type="Rhea" id="RHEA-COMP:12068"/>
        <dbReference type="Rhea" id="RHEA-COMP:12069"/>
        <dbReference type="ChEBI" id="CHEBI:65314"/>
        <dbReference type="ChEBI" id="CHEBI:65315"/>
    </reaction>
</comment>
<evidence type="ECO:0000313" key="8">
    <source>
        <dbReference type="Proteomes" id="UP000321816"/>
    </source>
</evidence>
<dbReference type="Pfam" id="PF00849">
    <property type="entry name" value="PseudoU_synth_2"/>
    <property type="match status" value="1"/>
</dbReference>
<dbReference type="PANTHER" id="PTHR21600:SF83">
    <property type="entry name" value="PSEUDOURIDYLATE SYNTHASE RPUSD4, MITOCHONDRIAL"/>
    <property type="match status" value="1"/>
</dbReference>
<gene>
    <name evidence="7" type="ORF">FTX54_004770</name>
</gene>